<dbReference type="GO" id="GO:0006508">
    <property type="term" value="P:proteolysis"/>
    <property type="evidence" value="ECO:0007669"/>
    <property type="project" value="InterPro"/>
</dbReference>
<gene>
    <name evidence="1" type="ORF">A1OK_04315</name>
</gene>
<accession>A0A1E5BYJ6</accession>
<dbReference type="RefSeq" id="WP_016962547.1">
    <property type="nucleotide sequence ID" value="NZ_AJWN02000096.1"/>
</dbReference>
<name>A0A1E5BYJ6_9GAMM</name>
<dbReference type="PANTHER" id="PTHR10443:SF12">
    <property type="entry name" value="DIPEPTIDASE"/>
    <property type="match status" value="1"/>
</dbReference>
<evidence type="ECO:0000313" key="2">
    <source>
        <dbReference type="Proteomes" id="UP000095039"/>
    </source>
</evidence>
<proteinExistence type="predicted"/>
<keyword evidence="2" id="KW-1185">Reference proteome</keyword>
<dbReference type="InterPro" id="IPR008257">
    <property type="entry name" value="Pept_M19"/>
</dbReference>
<dbReference type="SUPFAM" id="SSF51556">
    <property type="entry name" value="Metallo-dependent hydrolases"/>
    <property type="match status" value="1"/>
</dbReference>
<dbReference type="Gene3D" id="3.20.20.140">
    <property type="entry name" value="Metal-dependent hydrolases"/>
    <property type="match status" value="1"/>
</dbReference>
<organism evidence="1 2">
    <name type="scientific">Enterovibrio norvegicus FF-454</name>
    <dbReference type="NCBI Taxonomy" id="1185651"/>
    <lineage>
        <taxon>Bacteria</taxon>
        <taxon>Pseudomonadati</taxon>
        <taxon>Pseudomonadota</taxon>
        <taxon>Gammaproteobacteria</taxon>
        <taxon>Vibrionales</taxon>
        <taxon>Vibrionaceae</taxon>
        <taxon>Enterovibrio</taxon>
    </lineage>
</organism>
<dbReference type="PANTHER" id="PTHR10443">
    <property type="entry name" value="MICROSOMAL DIPEPTIDASE"/>
    <property type="match status" value="1"/>
</dbReference>
<dbReference type="AlphaFoldDB" id="A0A1E5BYJ6"/>
<dbReference type="PROSITE" id="PS51365">
    <property type="entry name" value="RENAL_DIPEPTIDASE_2"/>
    <property type="match status" value="1"/>
</dbReference>
<sequence>MYQNEIIVDGLQYCHWDRAYFESLQKSGVTAVHATLVYHENARETLTRFAEWNLLFERNADLIMPVMSMEDIRSAKQCGKVGIFFGAQNCSPIDDEIGLVEVMRKQGLLIMQLTYNNQSLLAAGCYEQEDAGITRFGKQVIEEMNRVGMVIDMSHSAERSTLETIELSARPICISHANPSNVHSALRNKSPEVIRALTARGGLLGFSLYPFHLPDGSKCSLETFCQMIAETADEVGVEHLAIGSDLCLNQPQSVLDWMRNGRWSKSLDYGEGSASNAGWPAALPWFPDSSGMKNIYKGLRDIGFNEAETTAVMGGNWLNFLDAGLRPAL</sequence>
<evidence type="ECO:0000313" key="1">
    <source>
        <dbReference type="EMBL" id="OEE58313.1"/>
    </source>
</evidence>
<dbReference type="EMBL" id="AJWN02000096">
    <property type="protein sequence ID" value="OEE58313.1"/>
    <property type="molecule type" value="Genomic_DNA"/>
</dbReference>
<dbReference type="InterPro" id="IPR032466">
    <property type="entry name" value="Metal_Hydrolase"/>
</dbReference>
<dbReference type="GO" id="GO:0070573">
    <property type="term" value="F:metallodipeptidase activity"/>
    <property type="evidence" value="ECO:0007669"/>
    <property type="project" value="InterPro"/>
</dbReference>
<reference evidence="1 2" key="1">
    <citation type="journal article" date="2012" name="Science">
        <title>Ecological populations of bacteria act as socially cohesive units of antibiotic production and resistance.</title>
        <authorList>
            <person name="Cordero O.X."/>
            <person name="Wildschutte H."/>
            <person name="Kirkup B."/>
            <person name="Proehl S."/>
            <person name="Ngo L."/>
            <person name="Hussain F."/>
            <person name="Le Roux F."/>
            <person name="Mincer T."/>
            <person name="Polz M.F."/>
        </authorList>
    </citation>
    <scope>NUCLEOTIDE SEQUENCE [LARGE SCALE GENOMIC DNA]</scope>
    <source>
        <strain evidence="1 2">FF-454</strain>
    </source>
</reference>
<protein>
    <submittedName>
        <fullName evidence="1">Peptidase M19</fullName>
    </submittedName>
</protein>
<dbReference type="Pfam" id="PF01244">
    <property type="entry name" value="Peptidase_M19"/>
    <property type="match status" value="1"/>
</dbReference>
<dbReference type="Proteomes" id="UP000095039">
    <property type="component" value="Unassembled WGS sequence"/>
</dbReference>
<comment type="caution">
    <text evidence="1">The sequence shown here is derived from an EMBL/GenBank/DDBJ whole genome shotgun (WGS) entry which is preliminary data.</text>
</comment>